<dbReference type="RefSeq" id="WP_394828076.1">
    <property type="nucleotide sequence ID" value="NZ_CP089984.1"/>
</dbReference>
<evidence type="ECO:0000313" key="3">
    <source>
        <dbReference type="Proteomes" id="UP001370348"/>
    </source>
</evidence>
<keyword evidence="1" id="KW-0732">Signal</keyword>
<sequence length="148" mass="14920">MRSAATPFAWLTLLAWISWSAGPATLGACTSSNTDCTCTAEYAGQRRTLACGETACVGGTTVTCGDKDQLALGGACTVTAPPPEGPGFDAGGNPTPPPDRSCDDLRTYCSTSCTNPASVSADCQATASAGNPESCATWTLTNGVVCRP</sequence>
<feature type="signal peptide" evidence="1">
    <location>
        <begin position="1"/>
        <end position="23"/>
    </location>
</feature>
<keyword evidence="3" id="KW-1185">Reference proteome</keyword>
<dbReference type="PROSITE" id="PS51257">
    <property type="entry name" value="PROKAR_LIPOPROTEIN"/>
    <property type="match status" value="1"/>
</dbReference>
<proteinExistence type="predicted"/>
<reference evidence="2 3" key="1">
    <citation type="submission" date="2021-12" db="EMBL/GenBank/DDBJ databases">
        <title>Discovery of the Pendulisporaceae a myxobacterial family with distinct sporulation behavior and unique specialized metabolism.</title>
        <authorList>
            <person name="Garcia R."/>
            <person name="Popoff A."/>
            <person name="Bader C.D."/>
            <person name="Loehr J."/>
            <person name="Walesch S."/>
            <person name="Walt C."/>
            <person name="Boldt J."/>
            <person name="Bunk B."/>
            <person name="Haeckl F.J.F.P.J."/>
            <person name="Gunesch A.P."/>
            <person name="Birkelbach J."/>
            <person name="Nuebel U."/>
            <person name="Pietschmann T."/>
            <person name="Bach T."/>
            <person name="Mueller R."/>
        </authorList>
    </citation>
    <scope>NUCLEOTIDE SEQUENCE [LARGE SCALE GENOMIC DNA]</scope>
    <source>
        <strain evidence="2 3">MSr11954</strain>
    </source>
</reference>
<protein>
    <submittedName>
        <fullName evidence="2">Uncharacterized protein</fullName>
    </submittedName>
</protein>
<name>A0ABZ2M7H1_9BACT</name>
<gene>
    <name evidence="2" type="ORF">LZC94_14535</name>
</gene>
<feature type="chain" id="PRO_5046489007" evidence="1">
    <location>
        <begin position="24"/>
        <end position="148"/>
    </location>
</feature>
<evidence type="ECO:0000313" key="2">
    <source>
        <dbReference type="EMBL" id="WXB18447.1"/>
    </source>
</evidence>
<evidence type="ECO:0000256" key="1">
    <source>
        <dbReference type="SAM" id="SignalP"/>
    </source>
</evidence>
<accession>A0ABZ2M7H1</accession>
<organism evidence="2 3">
    <name type="scientific">Pendulispora albinea</name>
    <dbReference type="NCBI Taxonomy" id="2741071"/>
    <lineage>
        <taxon>Bacteria</taxon>
        <taxon>Pseudomonadati</taxon>
        <taxon>Myxococcota</taxon>
        <taxon>Myxococcia</taxon>
        <taxon>Myxococcales</taxon>
        <taxon>Sorangiineae</taxon>
        <taxon>Pendulisporaceae</taxon>
        <taxon>Pendulispora</taxon>
    </lineage>
</organism>
<dbReference type="EMBL" id="CP089984">
    <property type="protein sequence ID" value="WXB18447.1"/>
    <property type="molecule type" value="Genomic_DNA"/>
</dbReference>
<dbReference type="Proteomes" id="UP001370348">
    <property type="component" value="Chromosome"/>
</dbReference>